<evidence type="ECO:0000256" key="2">
    <source>
        <dbReference type="SAM" id="Phobius"/>
    </source>
</evidence>
<evidence type="ECO:0000313" key="5">
    <source>
        <dbReference type="Proteomes" id="UP001530315"/>
    </source>
</evidence>
<evidence type="ECO:0000259" key="3">
    <source>
        <dbReference type="Pfam" id="PF22422"/>
    </source>
</evidence>
<sequence>MLESSVLRKRNATSPSPSSHSTPQYAETLSAPRRRDSASFEKRKIDVQRPLILRVTVVLFALIVVFHMLLRYIRPPILDGDILLLDPIEILSTVPVGFGLDLPKNLSALKIFLDSRLVSTISKAALSANNDGHNFNFGTCDIKDHGENDVLVNHTFSLGQGVLDERKMTFLKPGNHVIDIQGRNDSGIIHYAQLALKVNSPPELILGSSTIQRSRYEIAYKLALKEVGTNIACNHFVAGSGWVQLWTRDTSYASELGASFLHPQVVMKSLMDSVEVWKDGKKVWLQDTCSHFGGWPILSDAIVGVRGAWPLYLVTGDKEFLSWAYQVTKASLQRAEEEALDKDTGLFLGCSSFLESNSGYPEKYASEGALVGKTKALSTNMLYYSGYKYAAKMGQELGIVDASIRDLEEKASLLKATIQRRLWSASLNNYAYFEDEYGLLVDHTEGLGSALALLEFDDDERNDMILKSTYTTEYGIPCLWPQFKYSAAVWEWRVARHYHNGRLWPFVQGYWAMAAAHQGRDDLFSEALKGITALSEKGNTFAEFYNLNGTFPEGRRSQLWSATGYLSMMYHGVFGVRLELEGIRFSPMKPKDLFPAPTIYLKELRYRGMILNIHLHGHGTNIVSFEVNHSKKNDAFIASDATVSEATPAEAIKGSITS</sequence>
<dbReference type="Gene3D" id="1.50.10.10">
    <property type="match status" value="1"/>
</dbReference>
<dbReference type="SUPFAM" id="SSF48208">
    <property type="entry name" value="Six-hairpin glycosidases"/>
    <property type="match status" value="1"/>
</dbReference>
<evidence type="ECO:0000313" key="4">
    <source>
        <dbReference type="EMBL" id="KAL3763872.1"/>
    </source>
</evidence>
<comment type="caution">
    <text evidence="4">The sequence shown here is derived from an EMBL/GenBank/DDBJ whole genome shotgun (WGS) entry which is preliminary data.</text>
</comment>
<dbReference type="Pfam" id="PF22422">
    <property type="entry name" value="MGH1-like_GH"/>
    <property type="match status" value="1"/>
</dbReference>
<dbReference type="Proteomes" id="UP001530315">
    <property type="component" value="Unassembled WGS sequence"/>
</dbReference>
<accession>A0ABD3MJS2</accession>
<gene>
    <name evidence="4" type="ORF">ACHAW5_000418</name>
</gene>
<reference evidence="4 5" key="1">
    <citation type="submission" date="2024-10" db="EMBL/GenBank/DDBJ databases">
        <title>Updated reference genomes for cyclostephanoid diatoms.</title>
        <authorList>
            <person name="Roberts W.R."/>
            <person name="Alverson A.J."/>
        </authorList>
    </citation>
    <scope>NUCLEOTIDE SEQUENCE [LARGE SCALE GENOMIC DNA]</scope>
    <source>
        <strain evidence="4 5">AJA276-08</strain>
    </source>
</reference>
<feature type="domain" description="Mannosylglycerate hydrolase MGH1-like glycoside hydrolase" evidence="3">
    <location>
        <begin position="308"/>
        <end position="561"/>
    </location>
</feature>
<keyword evidence="2" id="KW-0812">Transmembrane</keyword>
<feature type="transmembrane region" description="Helical" evidence="2">
    <location>
        <begin position="51"/>
        <end position="70"/>
    </location>
</feature>
<keyword evidence="2" id="KW-1133">Transmembrane helix</keyword>
<dbReference type="InterPro" id="IPR012341">
    <property type="entry name" value="6hp_glycosidase-like_sf"/>
</dbReference>
<protein>
    <recommendedName>
        <fullName evidence="3">Mannosylglycerate hydrolase MGH1-like glycoside hydrolase domain-containing protein</fullName>
    </recommendedName>
</protein>
<keyword evidence="5" id="KW-1185">Reference proteome</keyword>
<dbReference type="AlphaFoldDB" id="A0ABD3MJS2"/>
<organism evidence="4 5">
    <name type="scientific">Stephanodiscus triporus</name>
    <dbReference type="NCBI Taxonomy" id="2934178"/>
    <lineage>
        <taxon>Eukaryota</taxon>
        <taxon>Sar</taxon>
        <taxon>Stramenopiles</taxon>
        <taxon>Ochrophyta</taxon>
        <taxon>Bacillariophyta</taxon>
        <taxon>Coscinodiscophyceae</taxon>
        <taxon>Thalassiosirophycidae</taxon>
        <taxon>Stephanodiscales</taxon>
        <taxon>Stephanodiscaceae</taxon>
        <taxon>Stephanodiscus</taxon>
    </lineage>
</organism>
<dbReference type="EMBL" id="JALLAZ020001789">
    <property type="protein sequence ID" value="KAL3763872.1"/>
    <property type="molecule type" value="Genomic_DNA"/>
</dbReference>
<name>A0ABD3MJS2_9STRA</name>
<feature type="compositionally biased region" description="Low complexity" evidence="1">
    <location>
        <begin position="13"/>
        <end position="23"/>
    </location>
</feature>
<feature type="region of interest" description="Disordered" evidence="1">
    <location>
        <begin position="1"/>
        <end position="35"/>
    </location>
</feature>
<dbReference type="InterPro" id="IPR008928">
    <property type="entry name" value="6-hairpin_glycosidase_sf"/>
</dbReference>
<proteinExistence type="predicted"/>
<keyword evidence="2" id="KW-0472">Membrane</keyword>
<dbReference type="InterPro" id="IPR054491">
    <property type="entry name" value="MGH1-like_GH"/>
</dbReference>
<evidence type="ECO:0000256" key="1">
    <source>
        <dbReference type="SAM" id="MobiDB-lite"/>
    </source>
</evidence>